<name>A0A1W2ELU4_9SPHI</name>
<reference evidence="2 3" key="1">
    <citation type="submission" date="2017-04" db="EMBL/GenBank/DDBJ databases">
        <authorList>
            <person name="Afonso C.L."/>
            <person name="Miller P.J."/>
            <person name="Scott M.A."/>
            <person name="Spackman E."/>
            <person name="Goraichik I."/>
            <person name="Dimitrov K.M."/>
            <person name="Suarez D.L."/>
            <person name="Swayne D.E."/>
        </authorList>
    </citation>
    <scope>NUCLEOTIDE SEQUENCE [LARGE SCALE GENOMIC DNA]</scope>
    <source>
        <strain evidence="2 3">DSM 19625</strain>
    </source>
</reference>
<evidence type="ECO:0000313" key="2">
    <source>
        <dbReference type="EMBL" id="SMD10482.1"/>
    </source>
</evidence>
<evidence type="ECO:0000256" key="1">
    <source>
        <dbReference type="SAM" id="Phobius"/>
    </source>
</evidence>
<proteinExistence type="predicted"/>
<dbReference type="AlphaFoldDB" id="A0A1W2ELU4"/>
<protein>
    <submittedName>
        <fullName evidence="2">Copper chaperone NosL</fullName>
    </submittedName>
</protein>
<keyword evidence="1" id="KW-1133">Transmembrane helix</keyword>
<accession>A0A1W2ELU4</accession>
<dbReference type="Pfam" id="PF05573">
    <property type="entry name" value="NosL"/>
    <property type="match status" value="1"/>
</dbReference>
<dbReference type="InterPro" id="IPR008719">
    <property type="entry name" value="N2O_reductase_NosL"/>
</dbReference>
<dbReference type="SUPFAM" id="SSF160387">
    <property type="entry name" value="NosL/MerB-like"/>
    <property type="match status" value="1"/>
</dbReference>
<gene>
    <name evidence="2" type="ORF">SAMN04488101_113108</name>
</gene>
<dbReference type="PANTHER" id="PTHR41247:SF1">
    <property type="entry name" value="HTH-TYPE TRANSCRIPTIONAL REPRESSOR YCNK"/>
    <property type="match status" value="1"/>
</dbReference>
<dbReference type="EMBL" id="FWYB01000013">
    <property type="protein sequence ID" value="SMD10482.1"/>
    <property type="molecule type" value="Genomic_DNA"/>
</dbReference>
<evidence type="ECO:0000313" key="3">
    <source>
        <dbReference type="Proteomes" id="UP000192678"/>
    </source>
</evidence>
<feature type="transmembrane region" description="Helical" evidence="1">
    <location>
        <begin position="169"/>
        <end position="189"/>
    </location>
</feature>
<keyword evidence="1" id="KW-0472">Membrane</keyword>
<dbReference type="OrthoDB" id="9809859at2"/>
<dbReference type="Proteomes" id="UP000192678">
    <property type="component" value="Unassembled WGS sequence"/>
</dbReference>
<organism evidence="2 3">
    <name type="scientific">Pedobacter nyackensis</name>
    <dbReference type="NCBI Taxonomy" id="475255"/>
    <lineage>
        <taxon>Bacteria</taxon>
        <taxon>Pseudomonadati</taxon>
        <taxon>Bacteroidota</taxon>
        <taxon>Sphingobacteriia</taxon>
        <taxon>Sphingobacteriales</taxon>
        <taxon>Sphingobacteriaceae</taxon>
        <taxon>Pedobacter</taxon>
    </lineage>
</organism>
<sequence>MKSRELTGINRKIVLVCGLALIVVLFVPLWQIELAAPQYPEGLVLKMYPNKLAGNVDIINGLNHYIGMKTLHTEDFLEFTVLPYIITFFAVFSLAVAIFLRTAKWLLSLFTLFVIFGIVAMADFWRWEYQYGHDLDPNAAINVPGMSYQPPLIGYKQLLNFGAYSIPDIGGWIFIGVGIGLLTAIILQFKHQKNTAVMKWKTPAPLFLSLILLMASCSVEPKPIKVGKDACVFCKMGVMDKRFGAELISKKGKIYKFDDLHCLMEFSKEATVKNVDIQGMYLVDYENPHGFIDLQKAFLFKSEALRSPMGSNIAAFLTEEQLKATTQSIEGRVVQLNSLMPTLK</sequence>
<feature type="transmembrane region" description="Helical" evidence="1">
    <location>
        <begin position="81"/>
        <end position="100"/>
    </location>
</feature>
<dbReference type="RefSeq" id="WP_084291246.1">
    <property type="nucleotide sequence ID" value="NZ_FWYB01000013.1"/>
</dbReference>
<keyword evidence="3" id="KW-1185">Reference proteome</keyword>
<dbReference type="PANTHER" id="PTHR41247">
    <property type="entry name" value="HTH-TYPE TRANSCRIPTIONAL REPRESSOR YCNK"/>
    <property type="match status" value="1"/>
</dbReference>
<feature type="transmembrane region" description="Helical" evidence="1">
    <location>
        <begin position="12"/>
        <end position="32"/>
    </location>
</feature>
<keyword evidence="1" id="KW-0812">Transmembrane</keyword>
<feature type="transmembrane region" description="Helical" evidence="1">
    <location>
        <begin position="107"/>
        <end position="127"/>
    </location>
</feature>
<dbReference type="STRING" id="475255.SAMN04488101_113108"/>